<protein>
    <submittedName>
        <fullName evidence="2">Uncharacterized protein</fullName>
    </submittedName>
</protein>
<name>C5LMG2_PERM5</name>
<accession>C5LMG2</accession>
<evidence type="ECO:0000256" key="1">
    <source>
        <dbReference type="SAM" id="MobiDB-lite"/>
    </source>
</evidence>
<sequence>SWIKSHKIVEKVPSITGPTDWFKQQMEAWMNTKLEWRKAQRLYKEEQAKAQTEEKAKQQEEDEGEKEATEGRRLRLGIL</sequence>
<gene>
    <name evidence="2" type="ORF">Pmar_PMAR005562</name>
</gene>
<dbReference type="OrthoDB" id="445357at2759"/>
<proteinExistence type="predicted"/>
<feature type="compositionally biased region" description="Basic and acidic residues" evidence="1">
    <location>
        <begin position="45"/>
        <end position="59"/>
    </location>
</feature>
<dbReference type="Proteomes" id="UP000007800">
    <property type="component" value="Unassembled WGS sequence"/>
</dbReference>
<dbReference type="AlphaFoldDB" id="C5LMG2"/>
<evidence type="ECO:0000313" key="3">
    <source>
        <dbReference type="Proteomes" id="UP000007800"/>
    </source>
</evidence>
<feature type="region of interest" description="Disordered" evidence="1">
    <location>
        <begin position="45"/>
        <end position="79"/>
    </location>
</feature>
<feature type="non-terminal residue" evidence="2">
    <location>
        <position position="1"/>
    </location>
</feature>
<dbReference type="GeneID" id="9054889"/>
<reference evidence="2 3" key="1">
    <citation type="submission" date="2008-07" db="EMBL/GenBank/DDBJ databases">
        <authorList>
            <person name="El-Sayed N."/>
            <person name="Caler E."/>
            <person name="Inman J."/>
            <person name="Amedeo P."/>
            <person name="Hass B."/>
            <person name="Wortman J."/>
        </authorList>
    </citation>
    <scope>NUCLEOTIDE SEQUENCE [LARGE SCALE GENOMIC DNA]</scope>
    <source>
        <strain evidence="3">ATCC 50983 / TXsc</strain>
    </source>
</reference>
<dbReference type="RefSeq" id="XP_002769364.1">
    <property type="nucleotide sequence ID" value="XM_002769318.1"/>
</dbReference>
<organism evidence="3">
    <name type="scientific">Perkinsus marinus (strain ATCC 50983 / TXsc)</name>
    <dbReference type="NCBI Taxonomy" id="423536"/>
    <lineage>
        <taxon>Eukaryota</taxon>
        <taxon>Sar</taxon>
        <taxon>Alveolata</taxon>
        <taxon>Perkinsozoa</taxon>
        <taxon>Perkinsea</taxon>
        <taxon>Perkinsida</taxon>
        <taxon>Perkinsidae</taxon>
        <taxon>Perkinsus</taxon>
    </lineage>
</organism>
<dbReference type="EMBL" id="GG683482">
    <property type="protein sequence ID" value="EER02082.1"/>
    <property type="molecule type" value="Genomic_DNA"/>
</dbReference>
<dbReference type="InParanoid" id="C5LMG2"/>
<evidence type="ECO:0000313" key="2">
    <source>
        <dbReference type="EMBL" id="EER02082.1"/>
    </source>
</evidence>
<keyword evidence="3" id="KW-1185">Reference proteome</keyword>